<reference evidence="1 2" key="1">
    <citation type="journal article" date="2014" name="Nat. Commun.">
        <title>Molecular traces of alternative social organization in a termite genome.</title>
        <authorList>
            <person name="Terrapon N."/>
            <person name="Li C."/>
            <person name="Robertson H.M."/>
            <person name="Ji L."/>
            <person name="Meng X."/>
            <person name="Booth W."/>
            <person name="Chen Z."/>
            <person name="Childers C.P."/>
            <person name="Glastad K.M."/>
            <person name="Gokhale K."/>
            <person name="Gowin J."/>
            <person name="Gronenberg W."/>
            <person name="Hermansen R.A."/>
            <person name="Hu H."/>
            <person name="Hunt B.G."/>
            <person name="Huylmans A.K."/>
            <person name="Khalil S.M."/>
            <person name="Mitchell R.D."/>
            <person name="Munoz-Torres M.C."/>
            <person name="Mustard J.A."/>
            <person name="Pan H."/>
            <person name="Reese J.T."/>
            <person name="Scharf M.E."/>
            <person name="Sun F."/>
            <person name="Vogel H."/>
            <person name="Xiao J."/>
            <person name="Yang W."/>
            <person name="Yang Z."/>
            <person name="Yang Z."/>
            <person name="Zhou J."/>
            <person name="Zhu J."/>
            <person name="Brent C.S."/>
            <person name="Elsik C.G."/>
            <person name="Goodisman M.A."/>
            <person name="Liberles D.A."/>
            <person name="Roe R.M."/>
            <person name="Vargo E.L."/>
            <person name="Vilcinskas A."/>
            <person name="Wang J."/>
            <person name="Bornberg-Bauer E."/>
            <person name="Korb J."/>
            <person name="Zhang G."/>
            <person name="Liebig J."/>
        </authorList>
    </citation>
    <scope>NUCLEOTIDE SEQUENCE [LARGE SCALE GENOMIC DNA]</scope>
    <source>
        <tissue evidence="1">Whole organism</tissue>
    </source>
</reference>
<sequence length="40" mass="4564">MLGHIALQHLLQEAHSRIDPEWNIPGPLVEHLHACVNNLF</sequence>
<protein>
    <submittedName>
        <fullName evidence="1">Uncharacterized protein</fullName>
    </submittedName>
</protein>
<evidence type="ECO:0000313" key="1">
    <source>
        <dbReference type="EMBL" id="KDR20943.1"/>
    </source>
</evidence>
<keyword evidence="2" id="KW-1185">Reference proteome</keyword>
<name>A0A067RML7_ZOONE</name>
<dbReference type="EMBL" id="KK852577">
    <property type="protein sequence ID" value="KDR20943.1"/>
    <property type="molecule type" value="Genomic_DNA"/>
</dbReference>
<proteinExistence type="predicted"/>
<dbReference type="AlphaFoldDB" id="A0A067RML7"/>
<dbReference type="Proteomes" id="UP000027135">
    <property type="component" value="Unassembled WGS sequence"/>
</dbReference>
<organism evidence="1 2">
    <name type="scientific">Zootermopsis nevadensis</name>
    <name type="common">Dampwood termite</name>
    <dbReference type="NCBI Taxonomy" id="136037"/>
    <lineage>
        <taxon>Eukaryota</taxon>
        <taxon>Metazoa</taxon>
        <taxon>Ecdysozoa</taxon>
        <taxon>Arthropoda</taxon>
        <taxon>Hexapoda</taxon>
        <taxon>Insecta</taxon>
        <taxon>Pterygota</taxon>
        <taxon>Neoptera</taxon>
        <taxon>Polyneoptera</taxon>
        <taxon>Dictyoptera</taxon>
        <taxon>Blattodea</taxon>
        <taxon>Blattoidea</taxon>
        <taxon>Termitoidae</taxon>
        <taxon>Termopsidae</taxon>
        <taxon>Zootermopsis</taxon>
    </lineage>
</organism>
<dbReference type="InParanoid" id="A0A067RML7"/>
<evidence type="ECO:0000313" key="2">
    <source>
        <dbReference type="Proteomes" id="UP000027135"/>
    </source>
</evidence>
<accession>A0A067RML7</accession>
<gene>
    <name evidence="1" type="ORF">L798_03881</name>
</gene>